<sequence>MITMPGIRLGFDVDAVENVDGGWRLEGTPDFHPRHWPRAGDRLDRYTRTFHDVKAVDLIVVEVSAEYVVVAGTGGELLRGAGSLSGARTADPTGEAPSLAEIFGLDPARDAFEWSEIESALGVTLPSDYKRFTGTHGAHTVDDHLLLLREDILEENEWARECVRLDFGGPGTDYTEPWSLGDASRWTADRADVPEWFAPGDDLVLWGLTGNSDLLLWHVRPGAAPDDWPVVLKERGPLWERFEGGFDATLSGLLTGDLQSGYLSRRFGGPHSYR</sequence>
<accession>A0ABQ4AV11</accession>
<dbReference type="EMBL" id="BOMP01000144">
    <property type="protein sequence ID" value="GIE44876.1"/>
    <property type="molecule type" value="Genomic_DNA"/>
</dbReference>
<dbReference type="SUPFAM" id="SSF160631">
    <property type="entry name" value="SMI1/KNR4-like"/>
    <property type="match status" value="1"/>
</dbReference>
<evidence type="ECO:0000313" key="1">
    <source>
        <dbReference type="EMBL" id="GIE44876.1"/>
    </source>
</evidence>
<evidence type="ECO:0000313" key="2">
    <source>
        <dbReference type="Proteomes" id="UP000631312"/>
    </source>
</evidence>
<gene>
    <name evidence="1" type="ORF">Alo02nite_77740</name>
</gene>
<dbReference type="Proteomes" id="UP000631312">
    <property type="component" value="Unassembled WGS sequence"/>
</dbReference>
<organism evidence="1 2">
    <name type="scientific">Actinoplanes lobatus</name>
    <dbReference type="NCBI Taxonomy" id="113568"/>
    <lineage>
        <taxon>Bacteria</taxon>
        <taxon>Bacillati</taxon>
        <taxon>Actinomycetota</taxon>
        <taxon>Actinomycetes</taxon>
        <taxon>Micromonosporales</taxon>
        <taxon>Micromonosporaceae</taxon>
        <taxon>Actinoplanes</taxon>
    </lineage>
</organism>
<comment type="caution">
    <text evidence="1">The sequence shown here is derived from an EMBL/GenBank/DDBJ whole genome shotgun (WGS) entry which is preliminary data.</text>
</comment>
<dbReference type="InterPro" id="IPR037883">
    <property type="entry name" value="Knr4/Smi1-like_sf"/>
</dbReference>
<protein>
    <recommendedName>
        <fullName evidence="3">Knr4/Smi1-like domain-containing protein</fullName>
    </recommendedName>
</protein>
<proteinExistence type="predicted"/>
<evidence type="ECO:0008006" key="3">
    <source>
        <dbReference type="Google" id="ProtNLM"/>
    </source>
</evidence>
<reference evidence="1 2" key="1">
    <citation type="submission" date="2021-01" db="EMBL/GenBank/DDBJ databases">
        <title>Whole genome shotgun sequence of Actinoplanes lobatus NBRC 12513.</title>
        <authorList>
            <person name="Komaki H."/>
            <person name="Tamura T."/>
        </authorList>
    </citation>
    <scope>NUCLEOTIDE SEQUENCE [LARGE SCALE GENOMIC DNA]</scope>
    <source>
        <strain evidence="1 2">NBRC 12513</strain>
    </source>
</reference>
<keyword evidence="2" id="KW-1185">Reference proteome</keyword>
<name>A0ABQ4AV11_9ACTN</name>